<dbReference type="Gene3D" id="3.30.200.20">
    <property type="entry name" value="Phosphorylase Kinase, domain 1"/>
    <property type="match status" value="1"/>
</dbReference>
<dbReference type="Gene3D" id="1.10.510.10">
    <property type="entry name" value="Transferase(Phosphotransferase) domain 1"/>
    <property type="match status" value="2"/>
</dbReference>
<gene>
    <name evidence="12" type="primary">Dwil\GK17168</name>
    <name evidence="12" type="ORF">Dwil_GK17168</name>
</gene>
<feature type="domain" description="Protein kinase" evidence="11">
    <location>
        <begin position="70"/>
        <end position="650"/>
    </location>
</feature>
<evidence type="ECO:0000256" key="5">
    <source>
        <dbReference type="ARBA" id="ARBA00022777"/>
    </source>
</evidence>
<accession>B4NQ40</accession>
<evidence type="ECO:0000256" key="6">
    <source>
        <dbReference type="ARBA" id="ARBA00022840"/>
    </source>
</evidence>
<dbReference type="GO" id="GO:0050684">
    <property type="term" value="P:regulation of mRNA processing"/>
    <property type="evidence" value="ECO:0007669"/>
    <property type="project" value="TreeGrafter"/>
</dbReference>
<keyword evidence="4 9" id="KW-0547">Nucleotide-binding</keyword>
<dbReference type="Proteomes" id="UP000007798">
    <property type="component" value="Unassembled WGS sequence"/>
</dbReference>
<dbReference type="FunFam" id="3.30.200.20:FF:000770">
    <property type="entry name" value="SRSF protein kinase 2"/>
    <property type="match status" value="1"/>
</dbReference>
<keyword evidence="2" id="KW-0723">Serine/threonine-protein kinase</keyword>
<feature type="compositionally biased region" description="Basic and acidic residues" evidence="10">
    <location>
        <begin position="655"/>
        <end position="667"/>
    </location>
</feature>
<feature type="region of interest" description="Disordered" evidence="10">
    <location>
        <begin position="30"/>
        <end position="52"/>
    </location>
</feature>
<dbReference type="InterPro" id="IPR017441">
    <property type="entry name" value="Protein_kinase_ATP_BS"/>
</dbReference>
<dbReference type="PROSITE" id="PS00108">
    <property type="entry name" value="PROTEIN_KINASE_ST"/>
    <property type="match status" value="1"/>
</dbReference>
<evidence type="ECO:0000256" key="9">
    <source>
        <dbReference type="PROSITE-ProRule" id="PRU10141"/>
    </source>
</evidence>
<evidence type="ECO:0000256" key="4">
    <source>
        <dbReference type="ARBA" id="ARBA00022741"/>
    </source>
</evidence>
<dbReference type="GO" id="GO:0005737">
    <property type="term" value="C:cytoplasm"/>
    <property type="evidence" value="ECO:0007669"/>
    <property type="project" value="TreeGrafter"/>
</dbReference>
<evidence type="ECO:0000313" key="12">
    <source>
        <dbReference type="EMBL" id="EDW86265.2"/>
    </source>
</evidence>
<dbReference type="PROSITE" id="PS00107">
    <property type="entry name" value="PROTEIN_KINASE_ATP"/>
    <property type="match status" value="1"/>
</dbReference>
<dbReference type="InParanoid" id="B4NQ40"/>
<feature type="region of interest" description="Disordered" evidence="10">
    <location>
        <begin position="655"/>
        <end position="677"/>
    </location>
</feature>
<name>B4NQ40_DROWI</name>
<feature type="binding site" evidence="9">
    <location>
        <position position="99"/>
    </location>
    <ligand>
        <name>ATP</name>
        <dbReference type="ChEBI" id="CHEBI:30616"/>
    </ligand>
</feature>
<dbReference type="PROSITE" id="PS50011">
    <property type="entry name" value="PROTEIN_KINASE_DOM"/>
    <property type="match status" value="1"/>
</dbReference>
<dbReference type="GO" id="GO:0005524">
    <property type="term" value="F:ATP binding"/>
    <property type="evidence" value="ECO:0007669"/>
    <property type="project" value="UniProtKB-UniRule"/>
</dbReference>
<dbReference type="OrthoDB" id="2649at2759"/>
<evidence type="ECO:0000256" key="3">
    <source>
        <dbReference type="ARBA" id="ARBA00022679"/>
    </source>
</evidence>
<evidence type="ECO:0000256" key="10">
    <source>
        <dbReference type="SAM" id="MobiDB-lite"/>
    </source>
</evidence>
<dbReference type="InterPro" id="IPR000719">
    <property type="entry name" value="Prot_kinase_dom"/>
</dbReference>
<dbReference type="GO" id="GO:0000245">
    <property type="term" value="P:spliceosomal complex assembly"/>
    <property type="evidence" value="ECO:0007669"/>
    <property type="project" value="TreeGrafter"/>
</dbReference>
<evidence type="ECO:0000256" key="7">
    <source>
        <dbReference type="ARBA" id="ARBA00047899"/>
    </source>
</evidence>
<feature type="compositionally biased region" description="Basic and acidic residues" evidence="10">
    <location>
        <begin position="258"/>
        <end position="268"/>
    </location>
</feature>
<feature type="compositionally biased region" description="Polar residues" evidence="10">
    <location>
        <begin position="668"/>
        <end position="677"/>
    </location>
</feature>
<dbReference type="SMART" id="SM00220">
    <property type="entry name" value="S_TKc"/>
    <property type="match status" value="1"/>
</dbReference>
<evidence type="ECO:0000313" key="13">
    <source>
        <dbReference type="Proteomes" id="UP000007798"/>
    </source>
</evidence>
<keyword evidence="5" id="KW-0418">Kinase</keyword>
<dbReference type="SUPFAM" id="SSF56112">
    <property type="entry name" value="Protein kinase-like (PK-like)"/>
    <property type="match status" value="1"/>
</dbReference>
<keyword evidence="3" id="KW-0808">Transferase</keyword>
<dbReference type="EC" id="2.7.11.1" evidence="1"/>
<feature type="compositionally biased region" description="Polar residues" evidence="10">
    <location>
        <begin position="223"/>
        <end position="241"/>
    </location>
</feature>
<dbReference type="EMBL" id="CH964291">
    <property type="protein sequence ID" value="EDW86265.2"/>
    <property type="molecule type" value="Genomic_DNA"/>
</dbReference>
<keyword evidence="6 9" id="KW-0067">ATP-binding</keyword>
<keyword evidence="13" id="KW-1185">Reference proteome</keyword>
<dbReference type="AlphaFoldDB" id="B4NQ40"/>
<sequence>MSMEHNFASNRNGIDDEVDVEEFCSFTSKSSAAEVDEEHSQNTNGEESPSEYRVGGYHPIAIGDIFQNRYYTLRKLGWGHFSTVWLCYDARCERYCAIKVVKSAEHFTETGRDEIRLSRTISNRNWHPLRQRLIELIDFFYISGPNGTHLCLVFEALGENLLSLIQRSRYQGLPLWNVKQIAKQVLEGLCFLHTQCSIIHTDLKPENVLLMVDDYTFRTQANDAAETSNSNRSRQHNNGITATMMRPSCPHNEEGEEGGDHRNSDSKLTKTAKRRLRSKIKRSINFFQSHRLMLRQRGIDDLLHLATRGLLTPTMAASCVRGNLSYLPFTFDNLIILDDKDMEQLKKLTMIERVGDMPSKDAIEEKPSSSSRTTLLKKHLLKCENSRKNESFKHLESCSKMLKLLMTSPEKFMRYVKKRIEEKTKSSVHKLPSAIPRLKQSPRNGLAANSTATFSEFFPLSAHNKELPEPGINLISRKDPATEPCKLSVKIADIGNACWFHHHFTDDIQTREYRAVEVILGAGYDETADVWSAACLFWEVATGDYLFDPHLTREADASQDEAHIANIIETCGRIPEELISYGDYASAIFEGRELRNVKDLRPRSLTNVLIDRYRWPDKDAEEFVAFLMPMLQTDPRLRVSAANAMHHKWLKLEKDDRDEVTDKKESKLSSGQEETTS</sequence>
<organism evidence="12 13">
    <name type="scientific">Drosophila willistoni</name>
    <name type="common">Fruit fly</name>
    <dbReference type="NCBI Taxonomy" id="7260"/>
    <lineage>
        <taxon>Eukaryota</taxon>
        <taxon>Metazoa</taxon>
        <taxon>Ecdysozoa</taxon>
        <taxon>Arthropoda</taxon>
        <taxon>Hexapoda</taxon>
        <taxon>Insecta</taxon>
        <taxon>Pterygota</taxon>
        <taxon>Neoptera</taxon>
        <taxon>Endopterygota</taxon>
        <taxon>Diptera</taxon>
        <taxon>Brachycera</taxon>
        <taxon>Muscomorpha</taxon>
        <taxon>Ephydroidea</taxon>
        <taxon>Drosophilidae</taxon>
        <taxon>Drosophila</taxon>
        <taxon>Sophophora</taxon>
    </lineage>
</organism>
<comment type="catalytic activity">
    <reaction evidence="8">
        <text>L-seryl-[protein] + ATP = O-phospho-L-seryl-[protein] + ADP + H(+)</text>
        <dbReference type="Rhea" id="RHEA:17989"/>
        <dbReference type="Rhea" id="RHEA-COMP:9863"/>
        <dbReference type="Rhea" id="RHEA-COMP:11604"/>
        <dbReference type="ChEBI" id="CHEBI:15378"/>
        <dbReference type="ChEBI" id="CHEBI:29999"/>
        <dbReference type="ChEBI" id="CHEBI:30616"/>
        <dbReference type="ChEBI" id="CHEBI:83421"/>
        <dbReference type="ChEBI" id="CHEBI:456216"/>
        <dbReference type="EC" id="2.7.11.1"/>
    </reaction>
</comment>
<feature type="region of interest" description="Disordered" evidence="10">
    <location>
        <begin position="223"/>
        <end position="271"/>
    </location>
</feature>
<evidence type="ECO:0000256" key="2">
    <source>
        <dbReference type="ARBA" id="ARBA00022527"/>
    </source>
</evidence>
<dbReference type="Pfam" id="PF00069">
    <property type="entry name" value="Pkinase"/>
    <property type="match status" value="2"/>
</dbReference>
<evidence type="ECO:0000256" key="8">
    <source>
        <dbReference type="ARBA" id="ARBA00048679"/>
    </source>
</evidence>
<proteinExistence type="predicted"/>
<dbReference type="GO" id="GO:0005634">
    <property type="term" value="C:nucleus"/>
    <property type="evidence" value="ECO:0007669"/>
    <property type="project" value="TreeGrafter"/>
</dbReference>
<protein>
    <recommendedName>
        <fullName evidence="1">non-specific serine/threonine protein kinase</fullName>
        <ecNumber evidence="1">2.7.11.1</ecNumber>
    </recommendedName>
</protein>
<dbReference type="HOGENOM" id="CLU_000288_81_9_1"/>
<dbReference type="GO" id="GO:0004674">
    <property type="term" value="F:protein serine/threonine kinase activity"/>
    <property type="evidence" value="ECO:0007669"/>
    <property type="project" value="UniProtKB-KW"/>
</dbReference>
<evidence type="ECO:0000259" key="11">
    <source>
        <dbReference type="PROSITE" id="PS50011"/>
    </source>
</evidence>
<dbReference type="InterPro" id="IPR008271">
    <property type="entry name" value="Ser/Thr_kinase_AS"/>
</dbReference>
<reference evidence="12 13" key="1">
    <citation type="journal article" date="2007" name="Nature">
        <title>Evolution of genes and genomes on the Drosophila phylogeny.</title>
        <authorList>
            <consortium name="Drosophila 12 Genomes Consortium"/>
            <person name="Clark A.G."/>
            <person name="Eisen M.B."/>
            <person name="Smith D.R."/>
            <person name="Bergman C.M."/>
            <person name="Oliver B."/>
            <person name="Markow T.A."/>
            <person name="Kaufman T.C."/>
            <person name="Kellis M."/>
            <person name="Gelbart W."/>
            <person name="Iyer V.N."/>
            <person name="Pollard D.A."/>
            <person name="Sackton T.B."/>
            <person name="Larracuente A.M."/>
            <person name="Singh N.D."/>
            <person name="Abad J.P."/>
            <person name="Abt D.N."/>
            <person name="Adryan B."/>
            <person name="Aguade M."/>
            <person name="Akashi H."/>
            <person name="Anderson W.W."/>
            <person name="Aquadro C.F."/>
            <person name="Ardell D.H."/>
            <person name="Arguello R."/>
            <person name="Artieri C.G."/>
            <person name="Barbash D.A."/>
            <person name="Barker D."/>
            <person name="Barsanti P."/>
            <person name="Batterham P."/>
            <person name="Batzoglou S."/>
            <person name="Begun D."/>
            <person name="Bhutkar A."/>
            <person name="Blanco E."/>
            <person name="Bosak S.A."/>
            <person name="Bradley R.K."/>
            <person name="Brand A.D."/>
            <person name="Brent M.R."/>
            <person name="Brooks A.N."/>
            <person name="Brown R.H."/>
            <person name="Butlin R.K."/>
            <person name="Caggese C."/>
            <person name="Calvi B.R."/>
            <person name="Bernardo de Carvalho A."/>
            <person name="Caspi A."/>
            <person name="Castrezana S."/>
            <person name="Celniker S.E."/>
            <person name="Chang J.L."/>
            <person name="Chapple C."/>
            <person name="Chatterji S."/>
            <person name="Chinwalla A."/>
            <person name="Civetta A."/>
            <person name="Clifton S.W."/>
            <person name="Comeron J.M."/>
            <person name="Costello J.C."/>
            <person name="Coyne J.A."/>
            <person name="Daub J."/>
            <person name="David R.G."/>
            <person name="Delcher A.L."/>
            <person name="Delehaunty K."/>
            <person name="Do C.B."/>
            <person name="Ebling H."/>
            <person name="Edwards K."/>
            <person name="Eickbush T."/>
            <person name="Evans J.D."/>
            <person name="Filipski A."/>
            <person name="Findeiss S."/>
            <person name="Freyhult E."/>
            <person name="Fulton L."/>
            <person name="Fulton R."/>
            <person name="Garcia A.C."/>
            <person name="Gardiner A."/>
            <person name="Garfield D.A."/>
            <person name="Garvin B.E."/>
            <person name="Gibson G."/>
            <person name="Gilbert D."/>
            <person name="Gnerre S."/>
            <person name="Godfrey J."/>
            <person name="Good R."/>
            <person name="Gotea V."/>
            <person name="Gravely B."/>
            <person name="Greenberg A.J."/>
            <person name="Griffiths-Jones S."/>
            <person name="Gross S."/>
            <person name="Guigo R."/>
            <person name="Gustafson E.A."/>
            <person name="Haerty W."/>
            <person name="Hahn M.W."/>
            <person name="Halligan D.L."/>
            <person name="Halpern A.L."/>
            <person name="Halter G.M."/>
            <person name="Han M.V."/>
            <person name="Heger A."/>
            <person name="Hillier L."/>
            <person name="Hinrichs A.S."/>
            <person name="Holmes I."/>
            <person name="Hoskins R.A."/>
            <person name="Hubisz M.J."/>
            <person name="Hultmark D."/>
            <person name="Huntley M.A."/>
            <person name="Jaffe D.B."/>
            <person name="Jagadeeshan S."/>
            <person name="Jeck W.R."/>
            <person name="Johnson J."/>
            <person name="Jones C.D."/>
            <person name="Jordan W.C."/>
            <person name="Karpen G.H."/>
            <person name="Kataoka E."/>
            <person name="Keightley P.D."/>
            <person name="Kheradpour P."/>
            <person name="Kirkness E.F."/>
            <person name="Koerich L.B."/>
            <person name="Kristiansen K."/>
            <person name="Kudrna D."/>
            <person name="Kulathinal R.J."/>
            <person name="Kumar S."/>
            <person name="Kwok R."/>
            <person name="Lander E."/>
            <person name="Langley C.H."/>
            <person name="Lapoint R."/>
            <person name="Lazzaro B.P."/>
            <person name="Lee S.J."/>
            <person name="Levesque L."/>
            <person name="Li R."/>
            <person name="Lin C.F."/>
            <person name="Lin M.F."/>
            <person name="Lindblad-Toh K."/>
            <person name="Llopart A."/>
            <person name="Long M."/>
            <person name="Low L."/>
            <person name="Lozovsky E."/>
            <person name="Lu J."/>
            <person name="Luo M."/>
            <person name="Machado C.A."/>
            <person name="Makalowski W."/>
            <person name="Marzo M."/>
            <person name="Matsuda M."/>
            <person name="Matzkin L."/>
            <person name="McAllister B."/>
            <person name="McBride C.S."/>
            <person name="McKernan B."/>
            <person name="McKernan K."/>
            <person name="Mendez-Lago M."/>
            <person name="Minx P."/>
            <person name="Mollenhauer M.U."/>
            <person name="Montooth K."/>
            <person name="Mount S.M."/>
            <person name="Mu X."/>
            <person name="Myers E."/>
            <person name="Negre B."/>
            <person name="Newfeld S."/>
            <person name="Nielsen R."/>
            <person name="Noor M.A."/>
            <person name="O'Grady P."/>
            <person name="Pachter L."/>
            <person name="Papaceit M."/>
            <person name="Parisi M.J."/>
            <person name="Parisi M."/>
            <person name="Parts L."/>
            <person name="Pedersen J.S."/>
            <person name="Pesole G."/>
            <person name="Phillippy A.M."/>
            <person name="Ponting C.P."/>
            <person name="Pop M."/>
            <person name="Porcelli D."/>
            <person name="Powell J.R."/>
            <person name="Prohaska S."/>
            <person name="Pruitt K."/>
            <person name="Puig M."/>
            <person name="Quesneville H."/>
            <person name="Ram K.R."/>
            <person name="Rand D."/>
            <person name="Rasmussen M.D."/>
            <person name="Reed L.K."/>
            <person name="Reenan R."/>
            <person name="Reily A."/>
            <person name="Remington K.A."/>
            <person name="Rieger T.T."/>
            <person name="Ritchie M.G."/>
            <person name="Robin C."/>
            <person name="Rogers Y.H."/>
            <person name="Rohde C."/>
            <person name="Rozas J."/>
            <person name="Rubenfield M.J."/>
            <person name="Ruiz A."/>
            <person name="Russo S."/>
            <person name="Salzberg S.L."/>
            <person name="Sanchez-Gracia A."/>
            <person name="Saranga D.J."/>
            <person name="Sato H."/>
            <person name="Schaeffer S.W."/>
            <person name="Schatz M.C."/>
            <person name="Schlenke T."/>
            <person name="Schwartz R."/>
            <person name="Segarra C."/>
            <person name="Singh R.S."/>
            <person name="Sirot L."/>
            <person name="Sirota M."/>
            <person name="Sisneros N.B."/>
            <person name="Smith C.D."/>
            <person name="Smith T.F."/>
            <person name="Spieth J."/>
            <person name="Stage D.E."/>
            <person name="Stark A."/>
            <person name="Stephan W."/>
            <person name="Strausberg R.L."/>
            <person name="Strempel S."/>
            <person name="Sturgill D."/>
            <person name="Sutton G."/>
            <person name="Sutton G.G."/>
            <person name="Tao W."/>
            <person name="Teichmann S."/>
            <person name="Tobari Y.N."/>
            <person name="Tomimura Y."/>
            <person name="Tsolas J.M."/>
            <person name="Valente V.L."/>
            <person name="Venter E."/>
            <person name="Venter J.C."/>
            <person name="Vicario S."/>
            <person name="Vieira F.G."/>
            <person name="Vilella A.J."/>
            <person name="Villasante A."/>
            <person name="Walenz B."/>
            <person name="Wang J."/>
            <person name="Wasserman M."/>
            <person name="Watts T."/>
            <person name="Wilson D."/>
            <person name="Wilson R.K."/>
            <person name="Wing R.A."/>
            <person name="Wolfner M.F."/>
            <person name="Wong A."/>
            <person name="Wong G.K."/>
            <person name="Wu C.I."/>
            <person name="Wu G."/>
            <person name="Yamamoto D."/>
            <person name="Yang H.P."/>
            <person name="Yang S.P."/>
            <person name="Yorke J.A."/>
            <person name="Yoshida K."/>
            <person name="Zdobnov E."/>
            <person name="Zhang P."/>
            <person name="Zhang Y."/>
            <person name="Zimin A.V."/>
            <person name="Baldwin J."/>
            <person name="Abdouelleil A."/>
            <person name="Abdulkadir J."/>
            <person name="Abebe A."/>
            <person name="Abera B."/>
            <person name="Abreu J."/>
            <person name="Acer S.C."/>
            <person name="Aftuck L."/>
            <person name="Alexander A."/>
            <person name="An P."/>
            <person name="Anderson E."/>
            <person name="Anderson S."/>
            <person name="Arachi H."/>
            <person name="Azer M."/>
            <person name="Bachantsang P."/>
            <person name="Barry A."/>
            <person name="Bayul T."/>
            <person name="Berlin A."/>
            <person name="Bessette D."/>
            <person name="Bloom T."/>
            <person name="Blye J."/>
            <person name="Boguslavskiy L."/>
            <person name="Bonnet C."/>
            <person name="Boukhgalter B."/>
            <person name="Bourzgui I."/>
            <person name="Brown A."/>
            <person name="Cahill P."/>
            <person name="Channer S."/>
            <person name="Cheshatsang Y."/>
            <person name="Chuda L."/>
            <person name="Citroen M."/>
            <person name="Collymore A."/>
            <person name="Cooke P."/>
            <person name="Costello M."/>
            <person name="D'Aco K."/>
            <person name="Daza R."/>
            <person name="De Haan G."/>
            <person name="DeGray S."/>
            <person name="DeMaso C."/>
            <person name="Dhargay N."/>
            <person name="Dooley K."/>
            <person name="Dooley E."/>
            <person name="Doricent M."/>
            <person name="Dorje P."/>
            <person name="Dorjee K."/>
            <person name="Dupes A."/>
            <person name="Elong R."/>
            <person name="Falk J."/>
            <person name="Farina A."/>
            <person name="Faro S."/>
            <person name="Ferguson D."/>
            <person name="Fisher S."/>
            <person name="Foley C.D."/>
            <person name="Franke A."/>
            <person name="Friedrich D."/>
            <person name="Gadbois L."/>
            <person name="Gearin G."/>
            <person name="Gearin C.R."/>
            <person name="Giannoukos G."/>
            <person name="Goode T."/>
            <person name="Graham J."/>
            <person name="Grandbois E."/>
            <person name="Grewal S."/>
            <person name="Gyaltsen K."/>
            <person name="Hafez N."/>
            <person name="Hagos B."/>
            <person name="Hall J."/>
            <person name="Henson C."/>
            <person name="Hollinger A."/>
            <person name="Honan T."/>
            <person name="Huard M.D."/>
            <person name="Hughes L."/>
            <person name="Hurhula B."/>
            <person name="Husby M.E."/>
            <person name="Kamat A."/>
            <person name="Kanga B."/>
            <person name="Kashin S."/>
            <person name="Khazanovich D."/>
            <person name="Kisner P."/>
            <person name="Lance K."/>
            <person name="Lara M."/>
            <person name="Lee W."/>
            <person name="Lennon N."/>
            <person name="Letendre F."/>
            <person name="LeVine R."/>
            <person name="Lipovsky A."/>
            <person name="Liu X."/>
            <person name="Liu J."/>
            <person name="Liu S."/>
            <person name="Lokyitsang T."/>
            <person name="Lokyitsang Y."/>
            <person name="Lubonja R."/>
            <person name="Lui A."/>
            <person name="MacDonald P."/>
            <person name="Magnisalis V."/>
            <person name="Maru K."/>
            <person name="Matthews C."/>
            <person name="McCusker W."/>
            <person name="McDonough S."/>
            <person name="Mehta T."/>
            <person name="Meldrim J."/>
            <person name="Meneus L."/>
            <person name="Mihai O."/>
            <person name="Mihalev A."/>
            <person name="Mihova T."/>
            <person name="Mittelman R."/>
            <person name="Mlenga V."/>
            <person name="Montmayeur A."/>
            <person name="Mulrain L."/>
            <person name="Navidi A."/>
            <person name="Naylor J."/>
            <person name="Negash T."/>
            <person name="Nguyen T."/>
            <person name="Nguyen N."/>
            <person name="Nicol R."/>
            <person name="Norbu C."/>
            <person name="Norbu N."/>
            <person name="Novod N."/>
            <person name="O'Neill B."/>
            <person name="Osman S."/>
            <person name="Markiewicz E."/>
            <person name="Oyono O.L."/>
            <person name="Patti C."/>
            <person name="Phunkhang P."/>
            <person name="Pierre F."/>
            <person name="Priest M."/>
            <person name="Raghuraman S."/>
            <person name="Rege F."/>
            <person name="Reyes R."/>
            <person name="Rise C."/>
            <person name="Rogov P."/>
            <person name="Ross K."/>
            <person name="Ryan E."/>
            <person name="Settipalli S."/>
            <person name="Shea T."/>
            <person name="Sherpa N."/>
            <person name="Shi L."/>
            <person name="Shih D."/>
            <person name="Sparrow T."/>
            <person name="Spaulding J."/>
            <person name="Stalker J."/>
            <person name="Stange-Thomann N."/>
            <person name="Stavropoulos S."/>
            <person name="Stone C."/>
            <person name="Strader C."/>
            <person name="Tesfaye S."/>
            <person name="Thomson T."/>
            <person name="Thoulutsang Y."/>
            <person name="Thoulutsang D."/>
            <person name="Topham K."/>
            <person name="Topping I."/>
            <person name="Tsamla T."/>
            <person name="Vassiliev H."/>
            <person name="Vo A."/>
            <person name="Wangchuk T."/>
            <person name="Wangdi T."/>
            <person name="Weiand M."/>
            <person name="Wilkinson J."/>
            <person name="Wilson A."/>
            <person name="Yadav S."/>
            <person name="Young G."/>
            <person name="Yu Q."/>
            <person name="Zembek L."/>
            <person name="Zhong D."/>
            <person name="Zimmer A."/>
            <person name="Zwirko Z."/>
            <person name="Jaffe D.B."/>
            <person name="Alvarez P."/>
            <person name="Brockman W."/>
            <person name="Butler J."/>
            <person name="Chin C."/>
            <person name="Gnerre S."/>
            <person name="Grabherr M."/>
            <person name="Kleber M."/>
            <person name="Mauceli E."/>
            <person name="MacCallum I."/>
        </authorList>
    </citation>
    <scope>NUCLEOTIDE SEQUENCE [LARGE SCALE GENOMIC DNA]</scope>
    <source>
        <strain evidence="13">Tucson 14030-0811.24</strain>
    </source>
</reference>
<comment type="catalytic activity">
    <reaction evidence="7">
        <text>L-threonyl-[protein] + ATP = O-phospho-L-threonyl-[protein] + ADP + H(+)</text>
        <dbReference type="Rhea" id="RHEA:46608"/>
        <dbReference type="Rhea" id="RHEA-COMP:11060"/>
        <dbReference type="Rhea" id="RHEA-COMP:11605"/>
        <dbReference type="ChEBI" id="CHEBI:15378"/>
        <dbReference type="ChEBI" id="CHEBI:30013"/>
        <dbReference type="ChEBI" id="CHEBI:30616"/>
        <dbReference type="ChEBI" id="CHEBI:61977"/>
        <dbReference type="ChEBI" id="CHEBI:456216"/>
        <dbReference type="EC" id="2.7.11.1"/>
    </reaction>
</comment>
<dbReference type="PANTHER" id="PTHR47634:SF9">
    <property type="entry name" value="PROTEIN KINASE DOMAIN-CONTAINING PROTEIN-RELATED"/>
    <property type="match status" value="1"/>
</dbReference>
<dbReference type="InterPro" id="IPR051334">
    <property type="entry name" value="SRPK"/>
</dbReference>
<dbReference type="InterPro" id="IPR011009">
    <property type="entry name" value="Kinase-like_dom_sf"/>
</dbReference>
<dbReference type="PANTHER" id="PTHR47634">
    <property type="entry name" value="PROTEIN KINASE DOMAIN-CONTAINING PROTEIN-RELATED"/>
    <property type="match status" value="1"/>
</dbReference>
<dbReference type="STRING" id="7260.B4NQ40"/>
<dbReference type="FunFam" id="1.10.510.10:FF:000275">
    <property type="entry name" value="SRSF protein kinase 2 isoform X3"/>
    <property type="match status" value="1"/>
</dbReference>
<evidence type="ECO:0000256" key="1">
    <source>
        <dbReference type="ARBA" id="ARBA00012513"/>
    </source>
</evidence>
<dbReference type="eggNOG" id="KOG1290">
    <property type="taxonomic scope" value="Eukaryota"/>
</dbReference>